<reference evidence="1" key="3">
    <citation type="submission" date="2010-09" db="EMBL/GenBank/DDBJ databases">
        <title>Annotation of Gaeumannomyces graminis var. tritici R3-111a-1.</title>
        <authorList>
            <consortium name="The Broad Institute Genome Sequencing Platform"/>
            <person name="Ma L.-J."/>
            <person name="Dead R."/>
            <person name="Young S.K."/>
            <person name="Zeng Q."/>
            <person name="Gargeya S."/>
            <person name="Fitzgerald M."/>
            <person name="Haas B."/>
            <person name="Abouelleil A."/>
            <person name="Alvarado L."/>
            <person name="Arachchi H.M."/>
            <person name="Berlin A."/>
            <person name="Brown A."/>
            <person name="Chapman S.B."/>
            <person name="Chen Z."/>
            <person name="Dunbar C."/>
            <person name="Freedman E."/>
            <person name="Gearin G."/>
            <person name="Gellesch M."/>
            <person name="Goldberg J."/>
            <person name="Griggs A."/>
            <person name="Gujja S."/>
            <person name="Heiman D."/>
            <person name="Howarth C."/>
            <person name="Larson L."/>
            <person name="Lui A."/>
            <person name="MacDonald P.J.P."/>
            <person name="Mehta T."/>
            <person name="Montmayeur A."/>
            <person name="Murphy C."/>
            <person name="Neiman D."/>
            <person name="Pearson M."/>
            <person name="Priest M."/>
            <person name="Roberts A."/>
            <person name="Saif S."/>
            <person name="Shea T."/>
            <person name="Shenoy N."/>
            <person name="Sisk P."/>
            <person name="Stolte C."/>
            <person name="Sykes S."/>
            <person name="Yandava C."/>
            <person name="Wortman J."/>
            <person name="Nusbaum C."/>
            <person name="Birren B."/>
        </authorList>
    </citation>
    <scope>NUCLEOTIDE SEQUENCE</scope>
    <source>
        <strain evidence="1">R3-111a-1</strain>
    </source>
</reference>
<reference evidence="3" key="1">
    <citation type="submission" date="2010-07" db="EMBL/GenBank/DDBJ databases">
        <title>The genome sequence of Gaeumannomyces graminis var. tritici strain R3-111a-1.</title>
        <authorList>
            <consortium name="The Broad Institute Genome Sequencing Platform"/>
            <person name="Ma L.-J."/>
            <person name="Dead R."/>
            <person name="Young S."/>
            <person name="Zeng Q."/>
            <person name="Koehrsen M."/>
            <person name="Alvarado L."/>
            <person name="Berlin A."/>
            <person name="Chapman S.B."/>
            <person name="Chen Z."/>
            <person name="Freedman E."/>
            <person name="Gellesch M."/>
            <person name="Goldberg J."/>
            <person name="Griggs A."/>
            <person name="Gujja S."/>
            <person name="Heilman E.R."/>
            <person name="Heiman D."/>
            <person name="Hepburn T."/>
            <person name="Howarth C."/>
            <person name="Jen D."/>
            <person name="Larson L."/>
            <person name="Mehta T."/>
            <person name="Neiman D."/>
            <person name="Pearson M."/>
            <person name="Roberts A."/>
            <person name="Saif S."/>
            <person name="Shea T."/>
            <person name="Shenoy N."/>
            <person name="Sisk P."/>
            <person name="Stolte C."/>
            <person name="Sykes S."/>
            <person name="Walk T."/>
            <person name="White J."/>
            <person name="Yandava C."/>
            <person name="Haas B."/>
            <person name="Nusbaum C."/>
            <person name="Birren B."/>
        </authorList>
    </citation>
    <scope>NUCLEOTIDE SEQUENCE [LARGE SCALE GENOMIC DNA]</scope>
    <source>
        <strain evidence="3">R3-111a-1</strain>
    </source>
</reference>
<dbReference type="RefSeq" id="XP_009225704.1">
    <property type="nucleotide sequence ID" value="XM_009227440.1"/>
</dbReference>
<dbReference type="EMBL" id="GL385399">
    <property type="protein sequence ID" value="EJT72730.1"/>
    <property type="molecule type" value="Genomic_DNA"/>
</dbReference>
<dbReference type="Proteomes" id="UP000006039">
    <property type="component" value="Unassembled WGS sequence"/>
</dbReference>
<sequence>MGRADLEKGRLTVEGWYDFHIWGARNQCIAVKKVMSRPPLFARCTKKLKVKGVD</sequence>
<evidence type="ECO:0000313" key="3">
    <source>
        <dbReference type="Proteomes" id="UP000006039"/>
    </source>
</evidence>
<evidence type="ECO:0000313" key="1">
    <source>
        <dbReference type="EMBL" id="EJT72730.1"/>
    </source>
</evidence>
<reference evidence="2" key="4">
    <citation type="journal article" date="2015" name="G3 (Bethesda)">
        <title>Genome sequences of three phytopathogenic species of the Magnaporthaceae family of fungi.</title>
        <authorList>
            <person name="Okagaki L.H."/>
            <person name="Nunes C.C."/>
            <person name="Sailsbery J."/>
            <person name="Clay B."/>
            <person name="Brown D."/>
            <person name="John T."/>
            <person name="Oh Y."/>
            <person name="Young N."/>
            <person name="Fitzgerald M."/>
            <person name="Haas B.J."/>
            <person name="Zeng Q."/>
            <person name="Young S."/>
            <person name="Adiconis X."/>
            <person name="Fan L."/>
            <person name="Levin J.Z."/>
            <person name="Mitchell T.K."/>
            <person name="Okubara P.A."/>
            <person name="Farman M.L."/>
            <person name="Kohn L.M."/>
            <person name="Birren B."/>
            <person name="Ma L.-J."/>
            <person name="Dean R.A."/>
        </authorList>
    </citation>
    <scope>NUCLEOTIDE SEQUENCE</scope>
    <source>
        <strain evidence="2">R3-111a-1</strain>
    </source>
</reference>
<proteinExistence type="predicted"/>
<dbReference type="GeneID" id="20350046"/>
<dbReference type="EnsemblFungi" id="EJT72730">
    <property type="protein sequence ID" value="EJT72730"/>
    <property type="gene ID" value="GGTG_09588"/>
</dbReference>
<dbReference type="HOGENOM" id="CLU_3050440_0_0_1"/>
<reference evidence="1" key="2">
    <citation type="submission" date="2010-07" db="EMBL/GenBank/DDBJ databases">
        <authorList>
            <consortium name="The Broad Institute Genome Sequencing Platform"/>
            <consortium name="Broad Institute Genome Sequencing Center for Infectious Disease"/>
            <person name="Ma L.-J."/>
            <person name="Dead R."/>
            <person name="Young S."/>
            <person name="Zeng Q."/>
            <person name="Koehrsen M."/>
            <person name="Alvarado L."/>
            <person name="Berlin A."/>
            <person name="Chapman S.B."/>
            <person name="Chen Z."/>
            <person name="Freedman E."/>
            <person name="Gellesch M."/>
            <person name="Goldberg J."/>
            <person name="Griggs A."/>
            <person name="Gujja S."/>
            <person name="Heilman E.R."/>
            <person name="Heiman D."/>
            <person name="Hepburn T."/>
            <person name="Howarth C."/>
            <person name="Jen D."/>
            <person name="Larson L."/>
            <person name="Mehta T."/>
            <person name="Neiman D."/>
            <person name="Pearson M."/>
            <person name="Roberts A."/>
            <person name="Saif S."/>
            <person name="Shea T."/>
            <person name="Shenoy N."/>
            <person name="Sisk P."/>
            <person name="Stolte C."/>
            <person name="Sykes S."/>
            <person name="Walk T."/>
            <person name="White J."/>
            <person name="Yandava C."/>
            <person name="Haas B."/>
            <person name="Nusbaum C."/>
            <person name="Birren B."/>
        </authorList>
    </citation>
    <scope>NUCLEOTIDE SEQUENCE</scope>
    <source>
        <strain evidence="1">R3-111a-1</strain>
    </source>
</reference>
<gene>
    <name evidence="2" type="primary">20350046</name>
    <name evidence="1" type="ORF">GGTG_09588</name>
</gene>
<accession>J3P7U7</accession>
<dbReference type="AlphaFoldDB" id="J3P7U7"/>
<reference evidence="2" key="5">
    <citation type="submission" date="2018-04" db="UniProtKB">
        <authorList>
            <consortium name="EnsemblFungi"/>
        </authorList>
    </citation>
    <scope>IDENTIFICATION</scope>
    <source>
        <strain evidence="2">R3-111a-1</strain>
    </source>
</reference>
<protein>
    <submittedName>
        <fullName evidence="1 2">Uncharacterized protein</fullName>
    </submittedName>
</protein>
<organism evidence="1">
    <name type="scientific">Gaeumannomyces tritici (strain R3-111a-1)</name>
    <name type="common">Wheat and barley take-all root rot fungus</name>
    <name type="synonym">Gaeumannomyces graminis var. tritici</name>
    <dbReference type="NCBI Taxonomy" id="644352"/>
    <lineage>
        <taxon>Eukaryota</taxon>
        <taxon>Fungi</taxon>
        <taxon>Dikarya</taxon>
        <taxon>Ascomycota</taxon>
        <taxon>Pezizomycotina</taxon>
        <taxon>Sordariomycetes</taxon>
        <taxon>Sordariomycetidae</taxon>
        <taxon>Magnaporthales</taxon>
        <taxon>Magnaporthaceae</taxon>
        <taxon>Gaeumannomyces</taxon>
    </lineage>
</organism>
<keyword evidence="3" id="KW-1185">Reference proteome</keyword>
<dbReference type="VEuPathDB" id="FungiDB:GGTG_09588"/>
<name>J3P7U7_GAET3</name>
<evidence type="ECO:0000313" key="2">
    <source>
        <dbReference type="EnsemblFungi" id="EJT72730"/>
    </source>
</evidence>